<keyword evidence="3" id="KW-0858">Xylan degradation</keyword>
<dbReference type="Pfam" id="PF13739">
    <property type="entry name" value="PdaC"/>
    <property type="match status" value="1"/>
</dbReference>
<reference evidence="3 4" key="1">
    <citation type="journal article" date="2015" name="Nature">
        <title>rRNA introns, odd ribosomes, and small enigmatic genomes across a large radiation of phyla.</title>
        <authorList>
            <person name="Brown C.T."/>
            <person name="Hug L.A."/>
            <person name="Thomas B.C."/>
            <person name="Sharon I."/>
            <person name="Castelle C.J."/>
            <person name="Singh A."/>
            <person name="Wilkins M.J."/>
            <person name="Williams K.H."/>
            <person name="Banfield J.F."/>
        </authorList>
    </citation>
    <scope>NUCLEOTIDE SEQUENCE [LARGE SCALE GENOMIC DNA]</scope>
</reference>
<dbReference type="AlphaFoldDB" id="A0A0G1MFH1"/>
<keyword evidence="3" id="KW-0624">Polysaccharide degradation</keyword>
<name>A0A0G1MFH1_9BACT</name>
<keyword evidence="3" id="KW-0326">Glycosidase</keyword>
<keyword evidence="3" id="KW-0378">Hydrolase</keyword>
<evidence type="ECO:0000313" key="4">
    <source>
        <dbReference type="Proteomes" id="UP000033999"/>
    </source>
</evidence>
<dbReference type="Pfam" id="PF11738">
    <property type="entry name" value="DUF3298"/>
    <property type="match status" value="1"/>
</dbReference>
<dbReference type="InterPro" id="IPR021729">
    <property type="entry name" value="DUF3298"/>
</dbReference>
<evidence type="ECO:0000259" key="1">
    <source>
        <dbReference type="Pfam" id="PF11738"/>
    </source>
</evidence>
<dbReference type="GO" id="GO:0045493">
    <property type="term" value="P:xylan catabolic process"/>
    <property type="evidence" value="ECO:0007669"/>
    <property type="project" value="UniProtKB-KW"/>
</dbReference>
<dbReference type="InterPro" id="IPR025303">
    <property type="entry name" value="PdaC"/>
</dbReference>
<evidence type="ECO:0000259" key="2">
    <source>
        <dbReference type="Pfam" id="PF13739"/>
    </source>
</evidence>
<proteinExistence type="predicted"/>
<dbReference type="Gene3D" id="3.30.565.40">
    <property type="entry name" value="Fervidobacterium nodosum Rt17-B1 like"/>
    <property type="match status" value="1"/>
</dbReference>
<feature type="domain" description="DUF3298" evidence="1">
    <location>
        <begin position="146"/>
        <end position="223"/>
    </location>
</feature>
<sequence>MLIFTFVIVHIGAKREATKGVDEDGYISTSTVMITSVKVEGDNNITYPSITGSGNKEIQDSFNNGAKKIVDDEIKSFNKLAGEFVNEGNKNTANNSLELDYQITGQNSNFISIKFIGYLYGGGAHGSNINISYNFDLRTGQEIKLADLFRPDSNYLNAISDYTINELKSRNLGDSKQIEEGASPKAENFKTVNISDTGLLFTFEDYQVAPYVVGQQTVIIPFEKLKNTLNSKFFIVNWQIKI</sequence>
<dbReference type="Gene3D" id="3.90.640.20">
    <property type="entry name" value="Heat-shock cognate protein, ATPase"/>
    <property type="match status" value="1"/>
</dbReference>
<organism evidence="3 4">
    <name type="scientific">Candidatus Magasanikbacteria bacterium GW2011_GWA2_45_39</name>
    <dbReference type="NCBI Taxonomy" id="1619041"/>
    <lineage>
        <taxon>Bacteria</taxon>
        <taxon>Candidatus Magasanikiibacteriota</taxon>
    </lineage>
</organism>
<dbReference type="GO" id="GO:0016798">
    <property type="term" value="F:hydrolase activity, acting on glycosyl bonds"/>
    <property type="evidence" value="ECO:0007669"/>
    <property type="project" value="UniProtKB-KW"/>
</dbReference>
<dbReference type="Proteomes" id="UP000033999">
    <property type="component" value="Unassembled WGS sequence"/>
</dbReference>
<comment type="caution">
    <text evidence="3">The sequence shown here is derived from an EMBL/GenBank/DDBJ whole genome shotgun (WGS) entry which is preliminary data.</text>
</comment>
<evidence type="ECO:0000313" key="3">
    <source>
        <dbReference type="EMBL" id="KKU07004.1"/>
    </source>
</evidence>
<dbReference type="EMBL" id="LCKX01000017">
    <property type="protein sequence ID" value="KKU07004.1"/>
    <property type="molecule type" value="Genomic_DNA"/>
</dbReference>
<feature type="domain" description="Deacetylase PdaC" evidence="2">
    <location>
        <begin position="44"/>
        <end position="127"/>
    </location>
</feature>
<keyword evidence="3" id="KW-0119">Carbohydrate metabolism</keyword>
<gene>
    <name evidence="3" type="ORF">UX10_C0017G0003</name>
</gene>
<dbReference type="InterPro" id="IPR037126">
    <property type="entry name" value="PdaC/RsiV-like_sf"/>
</dbReference>
<protein>
    <submittedName>
        <fullName evidence="3">Endo-1,4-beta-xylanase-like protein</fullName>
    </submittedName>
</protein>
<accession>A0A0G1MFH1</accession>